<dbReference type="AlphaFoldDB" id="A0A101XTA9"/>
<dbReference type="OrthoDB" id="9795355at2"/>
<dbReference type="EMBL" id="LPVJ01000006">
    <property type="protein sequence ID" value="KUO97202.1"/>
    <property type="molecule type" value="Genomic_DNA"/>
</dbReference>
<organism evidence="1 2">
    <name type="scientific">Ferroacidibacillus organovorans</name>
    <dbReference type="NCBI Taxonomy" id="1765683"/>
    <lineage>
        <taxon>Bacteria</taxon>
        <taxon>Bacillati</taxon>
        <taxon>Bacillota</taxon>
        <taxon>Bacilli</taxon>
        <taxon>Bacillales</taxon>
        <taxon>Alicyclobacillaceae</taxon>
        <taxon>Ferroacidibacillus</taxon>
    </lineage>
</organism>
<name>A0A101XTA9_9BACL</name>
<sequence length="334" mass="37851">MERVDVQANVKRHLFDGANAITLKAGPYSAMVLPAQGGNLVSFEDEERQLSFLRKPESLAAIVEKPLLYGFPVLFPPNRYEDGAFTVNGHAYHFPVTETKTHNHIHGFLKDVPWSVSETGESEDAAYVELTQRVDEKHAAHRYFPHEFTIALRYTLTRAGLQQDVRVENCGTAAMPLMLGFHTALRIPFAKDSHVDDYRIKATIGDHFELSPRMLPTGRLQPLTPEEERLQTSGVQPFYAALDHHYKALPQDGRNYATLTDTRLGVRLVFEVDTQYRYWMVFNNFGRGEYICPEPQTNMVNAPNVNLSSDETGIVILKPNDVWTAVSRLYVEEA</sequence>
<proteinExistence type="predicted"/>
<evidence type="ECO:0000313" key="1">
    <source>
        <dbReference type="EMBL" id="KUO97202.1"/>
    </source>
</evidence>
<dbReference type="GO" id="GO:0005737">
    <property type="term" value="C:cytoplasm"/>
    <property type="evidence" value="ECO:0007669"/>
    <property type="project" value="TreeGrafter"/>
</dbReference>
<reference evidence="1 2" key="1">
    <citation type="submission" date="2015-12" db="EMBL/GenBank/DDBJ databases">
        <title>Draft genome sequence of Acidibacillus ferrooxidans ITV001, isolated from a chalcopyrite acid mine drainage site in Brazil.</title>
        <authorList>
            <person name="Dall'Agnol H."/>
            <person name="Nancucheo I."/>
            <person name="Johnson B."/>
            <person name="Oliveira R."/>
            <person name="Leite L."/>
            <person name="Pylro V."/>
            <person name="Nunes G.L."/>
            <person name="Tzotzos G."/>
            <person name="Fernandes G.R."/>
            <person name="Dutra J."/>
            <person name="Orellana S.C."/>
            <person name="Oliveira G."/>
        </authorList>
    </citation>
    <scope>NUCLEOTIDE SEQUENCE [LARGE SCALE GENOMIC DNA]</scope>
    <source>
        <strain evidence="2">ITV01</strain>
    </source>
</reference>
<dbReference type="InterPro" id="IPR014718">
    <property type="entry name" value="GH-type_carb-bd"/>
</dbReference>
<comment type="caution">
    <text evidence="1">The sequence shown here is derived from an EMBL/GenBank/DDBJ whole genome shotgun (WGS) entry which is preliminary data.</text>
</comment>
<dbReference type="GO" id="GO:0004034">
    <property type="term" value="F:aldose 1-epimerase activity"/>
    <property type="evidence" value="ECO:0007669"/>
    <property type="project" value="TreeGrafter"/>
</dbReference>
<dbReference type="GO" id="GO:0030246">
    <property type="term" value="F:carbohydrate binding"/>
    <property type="evidence" value="ECO:0007669"/>
    <property type="project" value="InterPro"/>
</dbReference>
<dbReference type="PANTHER" id="PTHR10091:SF0">
    <property type="entry name" value="GALACTOSE MUTAROTASE"/>
    <property type="match status" value="1"/>
</dbReference>
<dbReference type="InterPro" id="IPR008183">
    <property type="entry name" value="Aldose_1/G6P_1-epimerase"/>
</dbReference>
<dbReference type="Pfam" id="PF01263">
    <property type="entry name" value="Aldose_epim"/>
    <property type="match status" value="1"/>
</dbReference>
<dbReference type="SUPFAM" id="SSF74650">
    <property type="entry name" value="Galactose mutarotase-like"/>
    <property type="match status" value="1"/>
</dbReference>
<protein>
    <submittedName>
        <fullName evidence="1">Aldose epimerase</fullName>
    </submittedName>
</protein>
<keyword evidence="2" id="KW-1185">Reference proteome</keyword>
<accession>A0A101XTA9</accession>
<dbReference type="Gene3D" id="2.70.98.10">
    <property type="match status" value="1"/>
</dbReference>
<dbReference type="GO" id="GO:0033499">
    <property type="term" value="P:galactose catabolic process via UDP-galactose, Leloir pathway"/>
    <property type="evidence" value="ECO:0007669"/>
    <property type="project" value="TreeGrafter"/>
</dbReference>
<evidence type="ECO:0000313" key="2">
    <source>
        <dbReference type="Proteomes" id="UP000053557"/>
    </source>
</evidence>
<dbReference type="CDD" id="cd01081">
    <property type="entry name" value="Aldose_epim"/>
    <property type="match status" value="1"/>
</dbReference>
<dbReference type="Proteomes" id="UP000053557">
    <property type="component" value="Unassembled WGS sequence"/>
</dbReference>
<dbReference type="GO" id="GO:0006006">
    <property type="term" value="P:glucose metabolic process"/>
    <property type="evidence" value="ECO:0007669"/>
    <property type="project" value="TreeGrafter"/>
</dbReference>
<dbReference type="PANTHER" id="PTHR10091">
    <property type="entry name" value="ALDOSE-1-EPIMERASE"/>
    <property type="match status" value="1"/>
</dbReference>
<gene>
    <name evidence="1" type="ORF">ATW55_12820</name>
</gene>
<dbReference type="InterPro" id="IPR011013">
    <property type="entry name" value="Gal_mutarotase_sf_dom"/>
</dbReference>